<gene>
    <name evidence="2" type="ORF">A2W05_03550</name>
</gene>
<comment type="caution">
    <text evidence="2">The sequence shown here is derived from an EMBL/GenBank/DDBJ whole genome shotgun (WGS) entry which is preliminary data.</text>
</comment>
<evidence type="ECO:0000313" key="3">
    <source>
        <dbReference type="Proteomes" id="UP000178797"/>
    </source>
</evidence>
<dbReference type="InterPro" id="IPR029044">
    <property type="entry name" value="Nucleotide-diphossugar_trans"/>
</dbReference>
<reference evidence="2 3" key="1">
    <citation type="journal article" date="2016" name="Nat. Commun.">
        <title>Thousands of microbial genomes shed light on interconnected biogeochemical processes in an aquifer system.</title>
        <authorList>
            <person name="Anantharaman K."/>
            <person name="Brown C.T."/>
            <person name="Hug L.A."/>
            <person name="Sharon I."/>
            <person name="Castelle C.J."/>
            <person name="Probst A.J."/>
            <person name="Thomas B.C."/>
            <person name="Singh A."/>
            <person name="Wilkins M.J."/>
            <person name="Karaoz U."/>
            <person name="Brodie E.L."/>
            <person name="Williams K.H."/>
            <person name="Hubbard S.S."/>
            <person name="Banfield J.F."/>
        </authorList>
    </citation>
    <scope>NUCLEOTIDE SEQUENCE [LARGE SCALE GENOMIC DNA]</scope>
</reference>
<dbReference type="EMBL" id="MGDE01000055">
    <property type="protein sequence ID" value="OGL47140.1"/>
    <property type="molecule type" value="Genomic_DNA"/>
</dbReference>
<dbReference type="Gene3D" id="3.90.550.10">
    <property type="entry name" value="Spore Coat Polysaccharide Biosynthesis Protein SpsA, Chain A"/>
    <property type="match status" value="1"/>
</dbReference>
<dbReference type="SUPFAM" id="SSF53448">
    <property type="entry name" value="Nucleotide-diphospho-sugar transferases"/>
    <property type="match status" value="1"/>
</dbReference>
<organism evidence="2 3">
    <name type="scientific">Candidatus Schekmanbacteria bacterium RBG_16_38_10</name>
    <dbReference type="NCBI Taxonomy" id="1817879"/>
    <lineage>
        <taxon>Bacteria</taxon>
        <taxon>Candidatus Schekmaniibacteriota</taxon>
    </lineage>
</organism>
<name>A0A1F7S0D4_9BACT</name>
<proteinExistence type="predicted"/>
<dbReference type="Pfam" id="PF00535">
    <property type="entry name" value="Glycos_transf_2"/>
    <property type="match status" value="1"/>
</dbReference>
<dbReference type="InterPro" id="IPR001173">
    <property type="entry name" value="Glyco_trans_2-like"/>
</dbReference>
<evidence type="ECO:0000259" key="1">
    <source>
        <dbReference type="Pfam" id="PF00535"/>
    </source>
</evidence>
<dbReference type="Proteomes" id="UP000178797">
    <property type="component" value="Unassembled WGS sequence"/>
</dbReference>
<sequence length="286" mass="34376">MKIIAIMAVYNEELYLPLCLRYLWEQGIQSYIIDNGSTDRTPEILRSFLGRGVIHVEQFPRFDVYEWEPILRRKEELSYELPADWFIHHDADEICQAPYPYKTLIEGINAVANEGYNSINFDEFVFVPTGVEENYEYNNFFKEMKYYYFFEPGPQHRIKAWKIFGQKINLHSSGGHQVQFKGRRVYPKKFIMRHYMVLSLPHAIRKYCEKVYSEVEYREKGWHGPRAIIKPDQINFPDRKRLNMVTDDDSWNRSAPWKIHAIFEKVQLNNRVSKLKIFNNIKRLFR</sequence>
<accession>A0A1F7S0D4</accession>
<feature type="domain" description="Glycosyltransferase 2-like" evidence="1">
    <location>
        <begin position="6"/>
        <end position="51"/>
    </location>
</feature>
<protein>
    <recommendedName>
        <fullName evidence="1">Glycosyltransferase 2-like domain-containing protein</fullName>
    </recommendedName>
</protein>
<dbReference type="AlphaFoldDB" id="A0A1F7S0D4"/>
<dbReference type="CDD" id="cd00761">
    <property type="entry name" value="Glyco_tranf_GTA_type"/>
    <property type="match status" value="1"/>
</dbReference>
<evidence type="ECO:0000313" key="2">
    <source>
        <dbReference type="EMBL" id="OGL47140.1"/>
    </source>
</evidence>